<evidence type="ECO:0000313" key="3">
    <source>
        <dbReference type="Proteomes" id="UP000654471"/>
    </source>
</evidence>
<sequence length="296" mass="31000">MRQAVPTTTKGEPARSSRLSRLAEEVGWGLRQEEPDSAEPDCLRDAANTFVYRPPGDLKPKAPATQLARSSHSFCRVFTGAFLKAPAGVFRLREKQDSEGLAGVSVVMGRLLVAAVLAAPVDTRYFAQVAAHLLAADRQLYGGAHLPALRTAFVQAGILSQDEAASLSVKSMAPYAKAIAKEIGKARPSGLGADLPTVTLASDPYGLTQELSVPSAVEAARFDVAGWDPLSGAAWGAGDPEHEAATFVSDLFALGHVVVPESCPTTAATTCEATGSTHEIVAGDAGSLTLNRLFFD</sequence>
<feature type="compositionally biased region" description="Polar residues" evidence="1">
    <location>
        <begin position="1"/>
        <end position="10"/>
    </location>
</feature>
<name>A0ABQ2VSN8_9ACTN</name>
<accession>A0ABQ2VSN8</accession>
<comment type="caution">
    <text evidence="2">The sequence shown here is derived from an EMBL/GenBank/DDBJ whole genome shotgun (WGS) entry which is preliminary data.</text>
</comment>
<proteinExistence type="predicted"/>
<evidence type="ECO:0000313" key="2">
    <source>
        <dbReference type="EMBL" id="GGV04868.1"/>
    </source>
</evidence>
<gene>
    <name evidence="2" type="ORF">GCM10010211_84980</name>
</gene>
<dbReference type="RefSeq" id="WP_189308732.1">
    <property type="nucleotide sequence ID" value="NZ_BMRP01000102.1"/>
</dbReference>
<reference evidence="3" key="1">
    <citation type="journal article" date="2019" name="Int. J. Syst. Evol. Microbiol.">
        <title>The Global Catalogue of Microorganisms (GCM) 10K type strain sequencing project: providing services to taxonomists for standard genome sequencing and annotation.</title>
        <authorList>
            <consortium name="The Broad Institute Genomics Platform"/>
            <consortium name="The Broad Institute Genome Sequencing Center for Infectious Disease"/>
            <person name="Wu L."/>
            <person name="Ma J."/>
        </authorList>
    </citation>
    <scope>NUCLEOTIDE SEQUENCE [LARGE SCALE GENOMIC DNA]</scope>
    <source>
        <strain evidence="3">JCM 3399</strain>
    </source>
</reference>
<feature type="region of interest" description="Disordered" evidence="1">
    <location>
        <begin position="1"/>
        <end position="20"/>
    </location>
</feature>
<dbReference type="Proteomes" id="UP000654471">
    <property type="component" value="Unassembled WGS sequence"/>
</dbReference>
<protein>
    <submittedName>
        <fullName evidence="2">Uncharacterized protein</fullName>
    </submittedName>
</protein>
<organism evidence="2 3">
    <name type="scientific">Streptomyces albospinus</name>
    <dbReference type="NCBI Taxonomy" id="285515"/>
    <lineage>
        <taxon>Bacteria</taxon>
        <taxon>Bacillati</taxon>
        <taxon>Actinomycetota</taxon>
        <taxon>Actinomycetes</taxon>
        <taxon>Kitasatosporales</taxon>
        <taxon>Streptomycetaceae</taxon>
        <taxon>Streptomyces</taxon>
    </lineage>
</organism>
<dbReference type="EMBL" id="BMRP01000102">
    <property type="protein sequence ID" value="GGV04868.1"/>
    <property type="molecule type" value="Genomic_DNA"/>
</dbReference>
<keyword evidence="3" id="KW-1185">Reference proteome</keyword>
<evidence type="ECO:0000256" key="1">
    <source>
        <dbReference type="SAM" id="MobiDB-lite"/>
    </source>
</evidence>